<evidence type="ECO:0000313" key="2">
    <source>
        <dbReference type="EMBL" id="MBB3982506.1"/>
    </source>
</evidence>
<evidence type="ECO:0000313" key="3">
    <source>
        <dbReference type="Proteomes" id="UP000552757"/>
    </source>
</evidence>
<comment type="caution">
    <text evidence="2">The sequence shown here is derived from an EMBL/GenBank/DDBJ whole genome shotgun (WGS) entry which is preliminary data.</text>
</comment>
<feature type="transmembrane region" description="Helical" evidence="1">
    <location>
        <begin position="87"/>
        <end position="107"/>
    </location>
</feature>
<gene>
    <name evidence="2" type="ORF">GGR44_002169</name>
</gene>
<feature type="transmembrane region" description="Helical" evidence="1">
    <location>
        <begin position="56"/>
        <end position="75"/>
    </location>
</feature>
<protein>
    <submittedName>
        <fullName evidence="2">Uncharacterized protein</fullName>
    </submittedName>
</protein>
<feature type="transmembrane region" description="Helical" evidence="1">
    <location>
        <begin position="166"/>
        <end position="186"/>
    </location>
</feature>
<keyword evidence="1" id="KW-0472">Membrane</keyword>
<dbReference type="RefSeq" id="WP_183955559.1">
    <property type="nucleotide sequence ID" value="NZ_JACIEB010000004.1"/>
</dbReference>
<sequence length="194" mass="22218">MFGNSHFDRVRQLFADQFEPDRDDFLYRKSMKGRAVRVSRAERDAFVADFKKRLRYVTWSIIPLTLILIGALAWLMPDSDGMQAKSATYIGVALILLPFFIGYYWAWNAPARALERRPEEGAARSRDEVRHLMFSRMTYGQLGFAALGGVFLAWKASGDTDITRGWGILWLIFAGALIAVAAVQAFRKWRSERQ</sequence>
<organism evidence="2 3">
    <name type="scientific">Sphingobium fontiphilum</name>
    <dbReference type="NCBI Taxonomy" id="944425"/>
    <lineage>
        <taxon>Bacteria</taxon>
        <taxon>Pseudomonadati</taxon>
        <taxon>Pseudomonadota</taxon>
        <taxon>Alphaproteobacteria</taxon>
        <taxon>Sphingomonadales</taxon>
        <taxon>Sphingomonadaceae</taxon>
        <taxon>Sphingobium</taxon>
    </lineage>
</organism>
<evidence type="ECO:0000256" key="1">
    <source>
        <dbReference type="SAM" id="Phobius"/>
    </source>
</evidence>
<keyword evidence="1" id="KW-0812">Transmembrane</keyword>
<dbReference type="Proteomes" id="UP000552757">
    <property type="component" value="Unassembled WGS sequence"/>
</dbReference>
<dbReference type="AlphaFoldDB" id="A0A7W6DFV1"/>
<proteinExistence type="predicted"/>
<reference evidence="2 3" key="1">
    <citation type="submission" date="2020-08" db="EMBL/GenBank/DDBJ databases">
        <title>Genomic Encyclopedia of Type Strains, Phase IV (KMG-IV): sequencing the most valuable type-strain genomes for metagenomic binning, comparative biology and taxonomic classification.</title>
        <authorList>
            <person name="Goeker M."/>
        </authorList>
    </citation>
    <scope>NUCLEOTIDE SEQUENCE [LARGE SCALE GENOMIC DNA]</scope>
    <source>
        <strain evidence="2 3">DSM 29348</strain>
    </source>
</reference>
<dbReference type="EMBL" id="JACIEB010000004">
    <property type="protein sequence ID" value="MBB3982506.1"/>
    <property type="molecule type" value="Genomic_DNA"/>
</dbReference>
<accession>A0A7W6DFV1</accession>
<keyword evidence="1" id="KW-1133">Transmembrane helix</keyword>
<feature type="transmembrane region" description="Helical" evidence="1">
    <location>
        <begin position="134"/>
        <end position="154"/>
    </location>
</feature>
<keyword evidence="3" id="KW-1185">Reference proteome</keyword>
<name>A0A7W6DFV1_9SPHN</name>